<dbReference type="InterPro" id="IPR020568">
    <property type="entry name" value="Ribosomal_Su5_D2-typ_SF"/>
</dbReference>
<dbReference type="RefSeq" id="WP_368804760.1">
    <property type="nucleotide sequence ID" value="NZ_JAZHFV010000008.1"/>
</dbReference>
<name>A0ABV3WZ91_9HYPH</name>
<accession>A0ABV3WZ91</accession>
<dbReference type="Gene3D" id="3.30.230.10">
    <property type="match status" value="1"/>
</dbReference>
<dbReference type="Proteomes" id="UP001559025">
    <property type="component" value="Unassembled WGS sequence"/>
</dbReference>
<dbReference type="Pfam" id="PF08544">
    <property type="entry name" value="GHMP_kinases_C"/>
    <property type="match status" value="1"/>
</dbReference>
<dbReference type="InterPro" id="IPR014721">
    <property type="entry name" value="Ribsml_uS5_D2-typ_fold_subgr"/>
</dbReference>
<organism evidence="4 5">
    <name type="scientific">Neoaquamicrobium sediminum</name>
    <dbReference type="NCBI Taxonomy" id="1849104"/>
    <lineage>
        <taxon>Bacteria</taxon>
        <taxon>Pseudomonadati</taxon>
        <taxon>Pseudomonadota</taxon>
        <taxon>Alphaproteobacteria</taxon>
        <taxon>Hyphomicrobiales</taxon>
        <taxon>Phyllobacteriaceae</taxon>
        <taxon>Neoaquamicrobium</taxon>
    </lineage>
</organism>
<dbReference type="Pfam" id="PF00288">
    <property type="entry name" value="GHMP_kinases_N"/>
    <property type="match status" value="1"/>
</dbReference>
<evidence type="ECO:0000313" key="5">
    <source>
        <dbReference type="Proteomes" id="UP001559025"/>
    </source>
</evidence>
<evidence type="ECO:0000259" key="3">
    <source>
        <dbReference type="Pfam" id="PF08544"/>
    </source>
</evidence>
<keyword evidence="5" id="KW-1185">Reference proteome</keyword>
<reference evidence="4 5" key="1">
    <citation type="submission" date="2024-01" db="EMBL/GenBank/DDBJ databases">
        <title>New evidence supports the origin of RcGTA from prophage.</title>
        <authorList>
            <person name="Xu Y."/>
            <person name="Liu B."/>
            <person name="Chen F."/>
        </authorList>
    </citation>
    <scope>NUCLEOTIDE SEQUENCE [LARGE SCALE GENOMIC DNA]</scope>
    <source>
        <strain evidence="4 5">CBW1107-2</strain>
    </source>
</reference>
<gene>
    <name evidence="4" type="ORF">V1479_21980</name>
</gene>
<keyword evidence="1 4" id="KW-0418">Kinase</keyword>
<dbReference type="GO" id="GO:0016301">
    <property type="term" value="F:kinase activity"/>
    <property type="evidence" value="ECO:0007669"/>
    <property type="project" value="UniProtKB-KW"/>
</dbReference>
<dbReference type="InterPro" id="IPR013750">
    <property type="entry name" value="GHMP_kinase_C_dom"/>
</dbReference>
<dbReference type="SUPFAM" id="SSF54211">
    <property type="entry name" value="Ribosomal protein S5 domain 2-like"/>
    <property type="match status" value="1"/>
</dbReference>
<dbReference type="PIRSF" id="PIRSF033887">
    <property type="entry name" value="PduX"/>
    <property type="match status" value="1"/>
</dbReference>
<sequence length="312" mass="33102">MLAVSSLSRINEPLSLEGVGAAMAHHGELLQGVFEVGNGRLHRGLVTLPLPAMMSRATFIATKSPDITVRPHGRAKAGVAARLTLDHLAIAEGGAVEIVSDIPIGHGYGSSTADVVAAIRAVADAYCVHLQPSRISQLAVAAEKASDAIAFGEQALLFAQRQGVVLEHFGGALPPLLLVGFKSRDGLPIDTLNLPPARYDQAEIQQFRVLRGLVAHAVRYQDANCLGRAATASARISQRHLPKEHFDQVLAIAEDAGACGVQVAHSGSLIGIIFDRTAKNLRQRAGRVAGLAKRLGFRDVAFHQINDDGARW</sequence>
<dbReference type="InterPro" id="IPR012363">
    <property type="entry name" value="PduX"/>
</dbReference>
<dbReference type="EMBL" id="JAZHFV010000008">
    <property type="protein sequence ID" value="MEX4009990.1"/>
    <property type="molecule type" value="Genomic_DNA"/>
</dbReference>
<comment type="caution">
    <text evidence="4">The sequence shown here is derived from an EMBL/GenBank/DDBJ whole genome shotgun (WGS) entry which is preliminary data.</text>
</comment>
<keyword evidence="1 4" id="KW-0808">Transferase</keyword>
<proteinExistence type="predicted"/>
<protein>
    <submittedName>
        <fullName evidence="4">Kinase</fullName>
    </submittedName>
</protein>
<feature type="domain" description="GHMP kinase N-terminal" evidence="2">
    <location>
        <begin position="80"/>
        <end position="149"/>
    </location>
</feature>
<dbReference type="InterPro" id="IPR006204">
    <property type="entry name" value="GHMP_kinase_N_dom"/>
</dbReference>
<evidence type="ECO:0000313" key="4">
    <source>
        <dbReference type="EMBL" id="MEX4009990.1"/>
    </source>
</evidence>
<feature type="domain" description="GHMP kinase C-terminal" evidence="3">
    <location>
        <begin position="217"/>
        <end position="284"/>
    </location>
</feature>
<evidence type="ECO:0000256" key="1">
    <source>
        <dbReference type="ARBA" id="ARBA00022777"/>
    </source>
</evidence>
<evidence type="ECO:0000259" key="2">
    <source>
        <dbReference type="Pfam" id="PF00288"/>
    </source>
</evidence>